<keyword evidence="1" id="KW-0472">Membrane</keyword>
<dbReference type="Proteomes" id="UP000239415">
    <property type="component" value="Unassembled WGS sequence"/>
</dbReference>
<evidence type="ECO:0000256" key="1">
    <source>
        <dbReference type="SAM" id="Phobius"/>
    </source>
</evidence>
<dbReference type="AlphaFoldDB" id="A0A2T0K205"/>
<keyword evidence="1" id="KW-1133">Transmembrane helix</keyword>
<protein>
    <submittedName>
        <fullName evidence="2">Uncharacterized protein</fullName>
    </submittedName>
</protein>
<dbReference type="EMBL" id="PVMZ01000018">
    <property type="protein sequence ID" value="PRX16832.1"/>
    <property type="molecule type" value="Genomic_DNA"/>
</dbReference>
<gene>
    <name evidence="2" type="ORF">CLV67_118163</name>
</gene>
<sequence length="127" mass="13614">MRFFRRGLTVGCVVAFLGGCLWSVGFAWLWLTGDEGALPPTWRMPDLPAGAEIVDDEDMACGSGGCTRLVKVRPPDGQSPEDLAGAMGVDRSQVLSPALFDPAEVYLAAEPDGSYLIVHLQYRGGLK</sequence>
<organism evidence="2 3">
    <name type="scientific">Actinoplanes italicus</name>
    <dbReference type="NCBI Taxonomy" id="113567"/>
    <lineage>
        <taxon>Bacteria</taxon>
        <taxon>Bacillati</taxon>
        <taxon>Actinomycetota</taxon>
        <taxon>Actinomycetes</taxon>
        <taxon>Micromonosporales</taxon>
        <taxon>Micromonosporaceae</taxon>
        <taxon>Actinoplanes</taxon>
    </lineage>
</organism>
<dbReference type="OrthoDB" id="3384074at2"/>
<accession>A0A2T0K205</accession>
<evidence type="ECO:0000313" key="2">
    <source>
        <dbReference type="EMBL" id="PRX16832.1"/>
    </source>
</evidence>
<proteinExistence type="predicted"/>
<dbReference type="PROSITE" id="PS51257">
    <property type="entry name" value="PROKAR_LIPOPROTEIN"/>
    <property type="match status" value="1"/>
</dbReference>
<comment type="caution">
    <text evidence="2">The sequence shown here is derived from an EMBL/GenBank/DDBJ whole genome shotgun (WGS) entry which is preliminary data.</text>
</comment>
<keyword evidence="3" id="KW-1185">Reference proteome</keyword>
<dbReference type="RefSeq" id="WP_106326452.1">
    <property type="nucleotide sequence ID" value="NZ_BOMO01000064.1"/>
</dbReference>
<evidence type="ECO:0000313" key="3">
    <source>
        <dbReference type="Proteomes" id="UP000239415"/>
    </source>
</evidence>
<reference evidence="2 3" key="1">
    <citation type="submission" date="2018-03" db="EMBL/GenBank/DDBJ databases">
        <title>Genomic Encyclopedia of Archaeal and Bacterial Type Strains, Phase II (KMG-II): from individual species to whole genera.</title>
        <authorList>
            <person name="Goeker M."/>
        </authorList>
    </citation>
    <scope>NUCLEOTIDE SEQUENCE [LARGE SCALE GENOMIC DNA]</scope>
    <source>
        <strain evidence="2 3">DSM 43146</strain>
    </source>
</reference>
<keyword evidence="1" id="KW-0812">Transmembrane</keyword>
<name>A0A2T0K205_9ACTN</name>
<feature type="transmembrane region" description="Helical" evidence="1">
    <location>
        <begin position="7"/>
        <end position="31"/>
    </location>
</feature>